<evidence type="ECO:0000313" key="9">
    <source>
        <dbReference type="Proteomes" id="UP000033111"/>
    </source>
</evidence>
<comment type="subcellular location">
    <subcellularLocation>
        <location evidence="1">Membrane</location>
        <topology evidence="1">Multi-pass membrane protein</topology>
    </subcellularLocation>
</comment>
<dbReference type="SUPFAM" id="SSF103473">
    <property type="entry name" value="MFS general substrate transporter"/>
    <property type="match status" value="1"/>
</dbReference>
<feature type="transmembrane region" description="Helical" evidence="6">
    <location>
        <begin position="123"/>
        <end position="146"/>
    </location>
</feature>
<evidence type="ECO:0000256" key="2">
    <source>
        <dbReference type="ARBA" id="ARBA00022448"/>
    </source>
</evidence>
<dbReference type="HOGENOM" id="CLU_000960_28_2_2"/>
<evidence type="ECO:0000256" key="6">
    <source>
        <dbReference type="SAM" id="Phobius"/>
    </source>
</evidence>
<evidence type="ECO:0000256" key="3">
    <source>
        <dbReference type="ARBA" id="ARBA00022692"/>
    </source>
</evidence>
<evidence type="ECO:0000256" key="5">
    <source>
        <dbReference type="ARBA" id="ARBA00023136"/>
    </source>
</evidence>
<feature type="transmembrane region" description="Helical" evidence="6">
    <location>
        <begin position="215"/>
        <end position="234"/>
    </location>
</feature>
<feature type="transmembrane region" description="Helical" evidence="6">
    <location>
        <begin position="240"/>
        <end position="259"/>
    </location>
</feature>
<feature type="transmembrane region" description="Helical" evidence="6">
    <location>
        <begin position="92"/>
        <end position="111"/>
    </location>
</feature>
<dbReference type="GO" id="GO:0016020">
    <property type="term" value="C:membrane"/>
    <property type="evidence" value="ECO:0007669"/>
    <property type="project" value="UniProtKB-SubCell"/>
</dbReference>
<evidence type="ECO:0000256" key="1">
    <source>
        <dbReference type="ARBA" id="ARBA00004141"/>
    </source>
</evidence>
<feature type="transmembrane region" description="Helical" evidence="6">
    <location>
        <begin position="371"/>
        <end position="397"/>
    </location>
</feature>
<keyword evidence="4 6" id="KW-1133">Transmembrane helix</keyword>
<evidence type="ECO:0000259" key="7">
    <source>
        <dbReference type="PROSITE" id="PS50850"/>
    </source>
</evidence>
<feature type="domain" description="Major facilitator superfamily (MFS) profile" evidence="7">
    <location>
        <begin position="27"/>
        <end position="519"/>
    </location>
</feature>
<dbReference type="InterPro" id="IPR020846">
    <property type="entry name" value="MFS_dom"/>
</dbReference>
<dbReference type="Proteomes" id="UP000033111">
    <property type="component" value="Chromosome"/>
</dbReference>
<feature type="transmembrane region" description="Helical" evidence="6">
    <location>
        <begin position="26"/>
        <end position="45"/>
    </location>
</feature>
<feature type="transmembrane region" description="Helical" evidence="6">
    <location>
        <begin position="345"/>
        <end position="365"/>
    </location>
</feature>
<feature type="transmembrane region" description="Helical" evidence="6">
    <location>
        <begin position="313"/>
        <end position="333"/>
    </location>
</feature>
<dbReference type="Gene3D" id="1.20.1720.10">
    <property type="entry name" value="Multidrug resistance protein D"/>
    <property type="match status" value="1"/>
</dbReference>
<organism evidence="8 9">
    <name type="scientific">Methanosarcina siciliae T4/M</name>
    <dbReference type="NCBI Taxonomy" id="1434120"/>
    <lineage>
        <taxon>Archaea</taxon>
        <taxon>Methanobacteriati</taxon>
        <taxon>Methanobacteriota</taxon>
        <taxon>Stenosarchaea group</taxon>
        <taxon>Methanomicrobia</taxon>
        <taxon>Methanosarcinales</taxon>
        <taxon>Methanosarcinaceae</taxon>
        <taxon>Methanosarcina</taxon>
    </lineage>
</organism>
<evidence type="ECO:0000313" key="8">
    <source>
        <dbReference type="EMBL" id="AKB27140.1"/>
    </source>
</evidence>
<sequence>MSNQQTELKSTVVPAESAGAPEKAGIILATLIIVAAVANLPLAMANVALPSIGDYFNASQTQLNLVAVSYSLGLACSVLWLGALGDRYGRKLMLILGVSLAMPAALVSGFAPTIEILIAGRLVGGFAAGMAYPTTLSLITALWGAGPARTHSIALWAAIGGAINAVGPLTSGLLLTVFPWSSIFFVLLPLAVVALLMAIRFVPGHVNETSESVDNLGGILSLILVGSFILAINFVPVPDATTLVIILAIIALIAAVLFVMRQRRAENPLYDLKVAARPTFWVAGVGGIIVFGSLMGALFIGQQFLQNVLDYSTVNSGLAILPAAFFMILIAPRSAKLIQARGSRFTLLGGYLFILLGFLTMFLLWNEGIPYWMVGLGYSFLGVGVGLAGTPASNALTGSVPVTRVGMASGTADLQRDLGGALFQSIFGALLAAGYAASTAAQLADVPNAAQLPDSVTSGFLMSYAGAQSVAAQYPQYADQITAAARIAFLAGDKSAYIAGIIAVLVGAALVVLFFPKRAKERELLQEYHTADMQQ</sequence>
<feature type="transmembrane region" description="Helical" evidence="6">
    <location>
        <begin position="183"/>
        <end position="203"/>
    </location>
</feature>
<dbReference type="RefSeq" id="WP_048169637.1">
    <property type="nucleotide sequence ID" value="NZ_CP009506.1"/>
</dbReference>
<dbReference type="EMBL" id="CP009506">
    <property type="protein sequence ID" value="AKB27140.1"/>
    <property type="molecule type" value="Genomic_DNA"/>
</dbReference>
<dbReference type="GeneID" id="24859178"/>
<feature type="transmembrane region" description="Helical" evidence="6">
    <location>
        <begin position="496"/>
        <end position="515"/>
    </location>
</feature>
<dbReference type="InterPro" id="IPR036259">
    <property type="entry name" value="MFS_trans_sf"/>
</dbReference>
<dbReference type="PROSITE" id="PS50850">
    <property type="entry name" value="MFS"/>
    <property type="match status" value="1"/>
</dbReference>
<reference evidence="8 9" key="1">
    <citation type="submission" date="2014-07" db="EMBL/GenBank/DDBJ databases">
        <title>Methanogenic archaea and the global carbon cycle.</title>
        <authorList>
            <person name="Henriksen J.R."/>
            <person name="Luke J."/>
            <person name="Reinhart S."/>
            <person name="Benedict M.N."/>
            <person name="Youngblut N.D."/>
            <person name="Metcalf M.E."/>
            <person name="Whitaker R.J."/>
            <person name="Metcalf W.W."/>
        </authorList>
    </citation>
    <scope>NUCLEOTIDE SEQUENCE [LARGE SCALE GENOMIC DNA]</scope>
    <source>
        <strain evidence="8 9">T4/M</strain>
    </source>
</reference>
<name>A0A0E3P3S8_9EURY</name>
<feature type="transmembrane region" description="Helical" evidence="6">
    <location>
        <begin position="153"/>
        <end position="177"/>
    </location>
</feature>
<dbReference type="PATRIC" id="fig|1434120.4.peg.543"/>
<dbReference type="PANTHER" id="PTHR42718:SF9">
    <property type="entry name" value="MAJOR FACILITATOR SUPERFAMILY MULTIDRUG TRANSPORTER MFSC"/>
    <property type="match status" value="1"/>
</dbReference>
<dbReference type="CDD" id="cd17321">
    <property type="entry name" value="MFS_MMR_MDR_like"/>
    <property type="match status" value="1"/>
</dbReference>
<dbReference type="OrthoDB" id="117970at2157"/>
<keyword evidence="5 6" id="KW-0472">Membrane</keyword>
<proteinExistence type="predicted"/>
<feature type="transmembrane region" description="Helical" evidence="6">
    <location>
        <begin position="280"/>
        <end position="301"/>
    </location>
</feature>
<feature type="transmembrane region" description="Helical" evidence="6">
    <location>
        <begin position="418"/>
        <end position="437"/>
    </location>
</feature>
<gene>
    <name evidence="8" type="ORF">MSSIT_0421</name>
</gene>
<protein>
    <submittedName>
        <fullName evidence="8">Integral membrane transport protein</fullName>
    </submittedName>
</protein>
<feature type="transmembrane region" description="Helical" evidence="6">
    <location>
        <begin position="65"/>
        <end position="85"/>
    </location>
</feature>
<dbReference type="PANTHER" id="PTHR42718">
    <property type="entry name" value="MAJOR FACILITATOR SUPERFAMILY MULTIDRUG TRANSPORTER MFSC"/>
    <property type="match status" value="1"/>
</dbReference>
<keyword evidence="3 6" id="KW-0812">Transmembrane</keyword>
<evidence type="ECO:0000256" key="4">
    <source>
        <dbReference type="ARBA" id="ARBA00022989"/>
    </source>
</evidence>
<keyword evidence="2" id="KW-0813">Transport</keyword>
<keyword evidence="9" id="KW-1185">Reference proteome</keyword>
<dbReference type="Pfam" id="PF07690">
    <property type="entry name" value="MFS_1"/>
    <property type="match status" value="1"/>
</dbReference>
<dbReference type="AlphaFoldDB" id="A0A0E3P3S8"/>
<dbReference type="KEGG" id="msw:MSSIT_0421"/>
<dbReference type="Gene3D" id="1.20.1250.20">
    <property type="entry name" value="MFS general substrate transporter like domains"/>
    <property type="match status" value="1"/>
</dbReference>
<accession>A0A0E3P3S8</accession>
<dbReference type="GO" id="GO:0022857">
    <property type="term" value="F:transmembrane transporter activity"/>
    <property type="evidence" value="ECO:0007669"/>
    <property type="project" value="InterPro"/>
</dbReference>
<dbReference type="InterPro" id="IPR011701">
    <property type="entry name" value="MFS"/>
</dbReference>